<sequence length="84" mass="9631">MDMNSSNPDGIGPLIRILEFKDMYLVVPAERNFQDNIDEIKATPAQLKRDLGLYKKCQCQNGIKKRNMQKLPPLQSLHQTNTES</sequence>
<dbReference type="Proteomes" id="UP000316621">
    <property type="component" value="Chromosome 11"/>
</dbReference>
<keyword evidence="2" id="KW-1185">Reference proteome</keyword>
<name>A0A4Y7LA40_PAPSO</name>
<dbReference type="AlphaFoldDB" id="A0A4Y7LA40"/>
<reference evidence="1 2" key="1">
    <citation type="journal article" date="2018" name="Science">
        <title>The opium poppy genome and morphinan production.</title>
        <authorList>
            <person name="Guo L."/>
            <person name="Winzer T."/>
            <person name="Yang X."/>
            <person name="Li Y."/>
            <person name="Ning Z."/>
            <person name="He Z."/>
            <person name="Teodor R."/>
            <person name="Lu Y."/>
            <person name="Bowser T.A."/>
            <person name="Graham I.A."/>
            <person name="Ye K."/>
        </authorList>
    </citation>
    <scope>NUCLEOTIDE SEQUENCE [LARGE SCALE GENOMIC DNA]</scope>
    <source>
        <strain evidence="2">cv. HN1</strain>
        <tissue evidence="1">Leaves</tissue>
    </source>
</reference>
<protein>
    <submittedName>
        <fullName evidence="1">Uncharacterized protein</fullName>
    </submittedName>
</protein>
<evidence type="ECO:0000313" key="2">
    <source>
        <dbReference type="Proteomes" id="UP000316621"/>
    </source>
</evidence>
<organism evidence="1 2">
    <name type="scientific">Papaver somniferum</name>
    <name type="common">Opium poppy</name>
    <dbReference type="NCBI Taxonomy" id="3469"/>
    <lineage>
        <taxon>Eukaryota</taxon>
        <taxon>Viridiplantae</taxon>
        <taxon>Streptophyta</taxon>
        <taxon>Embryophyta</taxon>
        <taxon>Tracheophyta</taxon>
        <taxon>Spermatophyta</taxon>
        <taxon>Magnoliopsida</taxon>
        <taxon>Ranunculales</taxon>
        <taxon>Papaveraceae</taxon>
        <taxon>Papaveroideae</taxon>
        <taxon>Papaver</taxon>
    </lineage>
</organism>
<accession>A0A4Y7LA40</accession>
<proteinExistence type="predicted"/>
<gene>
    <name evidence="1" type="ORF">C5167_044894</name>
</gene>
<dbReference type="Gramene" id="RZC82106">
    <property type="protein sequence ID" value="RZC82106"/>
    <property type="gene ID" value="C5167_044894"/>
</dbReference>
<dbReference type="EMBL" id="CM010725">
    <property type="protein sequence ID" value="RZC82106.1"/>
    <property type="molecule type" value="Genomic_DNA"/>
</dbReference>
<evidence type="ECO:0000313" key="1">
    <source>
        <dbReference type="EMBL" id="RZC82106.1"/>
    </source>
</evidence>